<gene>
    <name evidence="1" type="ORF">O3P16_07890</name>
</gene>
<keyword evidence="2" id="KW-1185">Reference proteome</keyword>
<proteinExistence type="predicted"/>
<organism evidence="1 2">
    <name type="scientific">Polluticaenibacter yanchengensis</name>
    <dbReference type="NCBI Taxonomy" id="3014562"/>
    <lineage>
        <taxon>Bacteria</taxon>
        <taxon>Pseudomonadati</taxon>
        <taxon>Bacteroidota</taxon>
        <taxon>Chitinophagia</taxon>
        <taxon>Chitinophagales</taxon>
        <taxon>Chitinophagaceae</taxon>
        <taxon>Polluticaenibacter</taxon>
    </lineage>
</organism>
<dbReference type="Proteomes" id="UP001210231">
    <property type="component" value="Unassembled WGS sequence"/>
</dbReference>
<comment type="caution">
    <text evidence="1">The sequence shown here is derived from an EMBL/GenBank/DDBJ whole genome shotgun (WGS) entry which is preliminary data.</text>
</comment>
<evidence type="ECO:0008006" key="3">
    <source>
        <dbReference type="Google" id="ProtNLM"/>
    </source>
</evidence>
<accession>A0ABT4UIQ3</accession>
<protein>
    <recommendedName>
        <fullName evidence="3">Terminase</fullName>
    </recommendedName>
</protein>
<evidence type="ECO:0000313" key="1">
    <source>
        <dbReference type="EMBL" id="MDA3614725.1"/>
    </source>
</evidence>
<dbReference type="EMBL" id="JAQGEF010000007">
    <property type="protein sequence ID" value="MDA3614725.1"/>
    <property type="molecule type" value="Genomic_DNA"/>
</dbReference>
<dbReference type="RefSeq" id="WP_407031050.1">
    <property type="nucleotide sequence ID" value="NZ_JAQGEF010000007.1"/>
</dbReference>
<sequence>MYKKFKGGSFEQIYKYKCHIPPIGYGFHTDTGELEPVDVIKSSNIPSEQDWVRTPLPEWYIEKRESEEFIQESDPTYIDNDCEQYRQQEWHRRLHGVWVYLSGKPVYITGMHYMYLQWWVIDSGDYPDFRRADRWFFYVLALCILDPNCLGLIEVTKRKQGKTARSGLFMYEYISRTSYTHGGIQSKTDGDAEEVMMKAIIMPWTKLPHFFRPVYDTTGGDIPKKSLRFFNASRRGKSTMSSRGNIGRHALNSWIDFDSSKPGAYDGPKLQRKLDDEAGKLADHSIYERHNISRFCCEIDGIFIGKMLYTTTVEEFEKGGENFQKLWYESQYEDRLKTGTGRTKTGLYDYFLPAYETMYLDKYGTPDIKKAKEWYEKQFKAQKGEGLTSFRRKNPLTIEHAFYVDGTKSQFNADLCNEQLEVLQPLEGSLYESGNFMWKNNVRFSEVIWVKNKNGKFHRTWFFPEGGKPNNVIKKGSSYSPNNKVQFVAGCDPFSHSIVLDEGRKSMGCAFVKMKYHPSMIGDDFEEAIVCRYHARPKTTGMFHEDMLMMAWFYGCEILFENNKNGWDDYFTSAGCRSFLMMFNGTTPGINGNNTTAELICDEIEAYLENHVKRIRYPTILKQALKFEFHHRTPYDEIMALGYTLIADSKRKYQEEAKQKVDLGTIFRFRKV</sequence>
<name>A0ABT4UIQ3_9BACT</name>
<evidence type="ECO:0000313" key="2">
    <source>
        <dbReference type="Proteomes" id="UP001210231"/>
    </source>
</evidence>
<reference evidence="1 2" key="1">
    <citation type="submission" date="2022-12" db="EMBL/GenBank/DDBJ databases">
        <title>Chitinophagaceae gen. sp. nov., a new member of the family Chitinophagaceae, isolated from soil in a chemical factory.</title>
        <authorList>
            <person name="Ke Z."/>
        </authorList>
    </citation>
    <scope>NUCLEOTIDE SEQUENCE [LARGE SCALE GENOMIC DNA]</scope>
    <source>
        <strain evidence="1 2">LY-5</strain>
    </source>
</reference>